<evidence type="ECO:0000259" key="6">
    <source>
        <dbReference type="Pfam" id="PF06803"/>
    </source>
</evidence>
<dbReference type="EMBL" id="ACKP02000032">
    <property type="protein sequence ID" value="EEX77009.1"/>
    <property type="molecule type" value="Genomic_DNA"/>
</dbReference>
<dbReference type="InterPro" id="IPR010652">
    <property type="entry name" value="DUF1232"/>
</dbReference>
<evidence type="ECO:0000313" key="8">
    <source>
        <dbReference type="EMBL" id="EEX77009.1"/>
    </source>
</evidence>
<evidence type="ECO:0000313" key="7">
    <source>
        <dbReference type="EMBL" id="AEB99183.1"/>
    </source>
</evidence>
<keyword evidence="10" id="KW-1185">Reference proteome</keyword>
<dbReference type="KEGG" id="ssg:Selsp_0206"/>
<evidence type="ECO:0000256" key="5">
    <source>
        <dbReference type="SAM" id="Phobius"/>
    </source>
</evidence>
<feature type="transmembrane region" description="Helical" evidence="5">
    <location>
        <begin position="97"/>
        <end position="121"/>
    </location>
</feature>
<keyword evidence="2 5" id="KW-0812">Transmembrane</keyword>
<dbReference type="Proteomes" id="UP000003505">
    <property type="component" value="Unassembled WGS sequence"/>
</dbReference>
<evidence type="ECO:0000256" key="1">
    <source>
        <dbReference type="ARBA" id="ARBA00004127"/>
    </source>
</evidence>
<evidence type="ECO:0000256" key="4">
    <source>
        <dbReference type="ARBA" id="ARBA00023136"/>
    </source>
</evidence>
<dbReference type="STRING" id="546271.Selsp_0206"/>
<dbReference type="AlphaFoldDB" id="C9LVW9"/>
<gene>
    <name evidence="7" type="ordered locus">Selsp_0206</name>
    <name evidence="8" type="ORF">SELSPUOL_01614</name>
</gene>
<dbReference type="RefSeq" id="WP_006192914.1">
    <property type="nucleotide sequence ID" value="NC_015437.1"/>
</dbReference>
<dbReference type="Pfam" id="PF06803">
    <property type="entry name" value="DUF1232"/>
    <property type="match status" value="1"/>
</dbReference>
<keyword evidence="3 5" id="KW-1133">Transmembrane helix</keyword>
<reference evidence="8 9" key="1">
    <citation type="submission" date="2009-09" db="EMBL/GenBank/DDBJ databases">
        <authorList>
            <person name="Weinstock G."/>
            <person name="Sodergren E."/>
            <person name="Clifton S."/>
            <person name="Fulton L."/>
            <person name="Fulton B."/>
            <person name="Courtney L."/>
            <person name="Fronick C."/>
            <person name="Harrison M."/>
            <person name="Strong C."/>
            <person name="Farmer C."/>
            <person name="Delahaunty K."/>
            <person name="Markovic C."/>
            <person name="Hall O."/>
            <person name="Minx P."/>
            <person name="Tomlinson C."/>
            <person name="Mitreva M."/>
            <person name="Nelson J."/>
            <person name="Hou S."/>
            <person name="Wollam A."/>
            <person name="Pepin K.H."/>
            <person name="Johnson M."/>
            <person name="Bhonagiri V."/>
            <person name="Nash W.E."/>
            <person name="Warren W."/>
            <person name="Chinwalla A."/>
            <person name="Mardis E.R."/>
            <person name="Wilson R.K."/>
        </authorList>
    </citation>
    <scope>NUCLEOTIDE SEQUENCE [LARGE SCALE GENOMIC DNA]</scope>
    <source>
        <strain evidence="8">ATCC 35185</strain>
        <strain evidence="9">ATCC 35185 / DSM 20758 / VPI D19B-28</strain>
    </source>
</reference>
<reference evidence="7 10" key="2">
    <citation type="submission" date="2011-04" db="EMBL/GenBank/DDBJ databases">
        <title>The complete genome of Selenomonas sputigena DSM 20758.</title>
        <authorList>
            <consortium name="US DOE Joint Genome Institute (JGI-PGF)"/>
            <person name="Lucas S."/>
            <person name="Copeland A."/>
            <person name="Lapidus A."/>
            <person name="Bruce D."/>
            <person name="Goodwin L."/>
            <person name="Pitluck S."/>
            <person name="Peters L."/>
            <person name="Kyrpides N."/>
            <person name="Mavromatis K."/>
            <person name="Ivanova N."/>
            <person name="Ovchinnikova G."/>
            <person name="Teshima H."/>
            <person name="Detter J.C."/>
            <person name="Tapia R."/>
            <person name="Han C."/>
            <person name="Land M."/>
            <person name="Hauser L."/>
            <person name="Markowitz V."/>
            <person name="Cheng J.-F."/>
            <person name="Hugenholtz P."/>
            <person name="Woyke T."/>
            <person name="Wu D."/>
            <person name="Gronow S."/>
            <person name="Wellnitz S."/>
            <person name="Schneider S."/>
            <person name="Klenk H.-P."/>
            <person name="Eisen J.A."/>
        </authorList>
    </citation>
    <scope>NUCLEOTIDE SEQUENCE [LARGE SCALE GENOMIC DNA]</scope>
    <source>
        <strain evidence="7">ATCC 35185</strain>
        <strain evidence="10">ATCC 35185 / DSM 20758 / VPI D19B-28</strain>
    </source>
</reference>
<dbReference type="GO" id="GO:0012505">
    <property type="term" value="C:endomembrane system"/>
    <property type="evidence" value="ECO:0007669"/>
    <property type="project" value="UniProtKB-SubCell"/>
</dbReference>
<dbReference type="EMBL" id="CP002637">
    <property type="protein sequence ID" value="AEB99183.1"/>
    <property type="molecule type" value="Genomic_DNA"/>
</dbReference>
<evidence type="ECO:0000313" key="9">
    <source>
        <dbReference type="Proteomes" id="UP000003505"/>
    </source>
</evidence>
<proteinExistence type="predicted"/>
<dbReference type="HOGENOM" id="CLU_139031_0_0_9"/>
<name>C9LVW9_SELS3</name>
<dbReference type="Proteomes" id="UP000011124">
    <property type="component" value="Chromosome"/>
</dbReference>
<sequence>MWKIFSFLKMFREDLLIMMVALKDSRTPTAIKAAFLAGLLYCISPIDIIPDAVPVLGMVDDAAVLPAAVFGLIRFLPPHVRADAQVKAERLGRRLPYIVALASIALIAWIALIVWGIVAIFR</sequence>
<comment type="subcellular location">
    <subcellularLocation>
        <location evidence="1">Endomembrane system</location>
        <topology evidence="1">Multi-pass membrane protein</topology>
    </subcellularLocation>
</comment>
<dbReference type="OrthoDB" id="9800202at2"/>
<dbReference type="eggNOG" id="COG3339">
    <property type="taxonomic scope" value="Bacteria"/>
</dbReference>
<organism evidence="8 9">
    <name type="scientific">Selenomonas sputigena (strain ATCC 35185 / DSM 20758 / CCUG 44933 / VPI D19B-28)</name>
    <dbReference type="NCBI Taxonomy" id="546271"/>
    <lineage>
        <taxon>Bacteria</taxon>
        <taxon>Bacillati</taxon>
        <taxon>Bacillota</taxon>
        <taxon>Negativicutes</taxon>
        <taxon>Selenomonadales</taxon>
        <taxon>Selenomonadaceae</taxon>
        <taxon>Selenomonas</taxon>
    </lineage>
</organism>
<evidence type="ECO:0000313" key="10">
    <source>
        <dbReference type="Proteomes" id="UP000011124"/>
    </source>
</evidence>
<evidence type="ECO:0000256" key="2">
    <source>
        <dbReference type="ARBA" id="ARBA00022692"/>
    </source>
</evidence>
<keyword evidence="4 5" id="KW-0472">Membrane</keyword>
<feature type="transmembrane region" description="Helical" evidence="5">
    <location>
        <begin position="55"/>
        <end position="76"/>
    </location>
</feature>
<protein>
    <recommendedName>
        <fullName evidence="6">DUF1232 domain-containing protein</fullName>
    </recommendedName>
</protein>
<accession>C9LVW9</accession>
<evidence type="ECO:0000256" key="3">
    <source>
        <dbReference type="ARBA" id="ARBA00022989"/>
    </source>
</evidence>
<feature type="domain" description="DUF1232" evidence="6">
    <location>
        <begin position="32"/>
        <end position="66"/>
    </location>
</feature>